<keyword evidence="2" id="KW-1185">Reference proteome</keyword>
<dbReference type="EMBL" id="JBHLVO010000001">
    <property type="protein sequence ID" value="MFC0270385.1"/>
    <property type="molecule type" value="Genomic_DNA"/>
</dbReference>
<dbReference type="RefSeq" id="WP_378930254.1">
    <property type="nucleotide sequence ID" value="NZ_JBHLVO010000001.1"/>
</dbReference>
<evidence type="ECO:0000313" key="1">
    <source>
        <dbReference type="EMBL" id="MFC0270385.1"/>
    </source>
</evidence>
<protein>
    <submittedName>
        <fullName evidence="1">TolB family protein</fullName>
    </submittedName>
</protein>
<name>A0ABV6GA21_9BACI</name>
<evidence type="ECO:0000313" key="2">
    <source>
        <dbReference type="Proteomes" id="UP001589854"/>
    </source>
</evidence>
<dbReference type="PANTHER" id="PTHR36842:SF1">
    <property type="entry name" value="PROTEIN TOLB"/>
    <property type="match status" value="1"/>
</dbReference>
<dbReference type="InterPro" id="IPR011042">
    <property type="entry name" value="6-blade_b-propeller_TolB-like"/>
</dbReference>
<dbReference type="SUPFAM" id="SSF82171">
    <property type="entry name" value="DPP6 N-terminal domain-like"/>
    <property type="match status" value="1"/>
</dbReference>
<organism evidence="1 2">
    <name type="scientific">Metabacillus herbersteinensis</name>
    <dbReference type="NCBI Taxonomy" id="283816"/>
    <lineage>
        <taxon>Bacteria</taxon>
        <taxon>Bacillati</taxon>
        <taxon>Bacillota</taxon>
        <taxon>Bacilli</taxon>
        <taxon>Bacillales</taxon>
        <taxon>Bacillaceae</taxon>
        <taxon>Metabacillus</taxon>
    </lineage>
</organism>
<proteinExistence type="predicted"/>
<comment type="caution">
    <text evidence="1">The sequence shown here is derived from an EMBL/GenBank/DDBJ whole genome shotgun (WGS) entry which is preliminary data.</text>
</comment>
<dbReference type="Gene3D" id="2.120.10.30">
    <property type="entry name" value="TolB, C-terminal domain"/>
    <property type="match status" value="2"/>
</dbReference>
<dbReference type="PANTHER" id="PTHR36842">
    <property type="entry name" value="PROTEIN TOLB HOMOLOG"/>
    <property type="match status" value="1"/>
</dbReference>
<gene>
    <name evidence="1" type="ORF">ACFFIX_02785</name>
</gene>
<sequence length="415" mass="47075">MHKRYLIIILAFIILAFPVLIKAEAINNQFKVAFIREGFLWTKINGTEEKITDVAASYPPQWSYDGKWISYQKEGLVEGDEQVHLGLWVYNIDSKEHRKINYSGNNPKWSPNENILAFQMEGGLHVSDLNRYFDAASGVADYNWMPDGKGFIASTGSTKKPDGWTNPILYKISLNDFKKHIDKTKNAKSFFVIPNELSKGDVKILSIYASSFEFSPDQKWISFIVSPTASWSMDSNILCVISMDGKDFEVVDEVILHLDNPKWAFQKNLLGYIAGGGRIVFGFKNKDMKITELPSFKSLKLTPPNFAELGFTWLNDQSVIVSRVKESDWSNDSNKRPKPSLYSIDITKNKTTKVTTPLEGVGDYEPDYFPKINKISWIRKTDIASESGDLWIADLDGKHATNLIENVGGYSIYSR</sequence>
<dbReference type="Proteomes" id="UP001589854">
    <property type="component" value="Unassembled WGS sequence"/>
</dbReference>
<accession>A0ABV6GA21</accession>
<reference evidence="1 2" key="1">
    <citation type="submission" date="2024-09" db="EMBL/GenBank/DDBJ databases">
        <authorList>
            <person name="Sun Q."/>
            <person name="Mori K."/>
        </authorList>
    </citation>
    <scope>NUCLEOTIDE SEQUENCE [LARGE SCALE GENOMIC DNA]</scope>
    <source>
        <strain evidence="1 2">CCM 7228</strain>
    </source>
</reference>